<dbReference type="PROSITE" id="PS51257">
    <property type="entry name" value="PROKAR_LIPOPROTEIN"/>
    <property type="match status" value="1"/>
</dbReference>
<evidence type="ECO:0000313" key="1">
    <source>
        <dbReference type="EMBL" id="SDW11506.1"/>
    </source>
</evidence>
<gene>
    <name evidence="1" type="ORF">SAMN05444420_101276</name>
</gene>
<dbReference type="OrthoDB" id="1065544at2"/>
<evidence type="ECO:0000313" key="2">
    <source>
        <dbReference type="Proteomes" id="UP000182771"/>
    </source>
</evidence>
<dbReference type="GeneID" id="85017854"/>
<accession>A0A1H2QWF0</accession>
<name>A0A1H2QWF0_9FLAO</name>
<comment type="caution">
    <text evidence="1">The sequence shown here is derived from an EMBL/GenBank/DDBJ whole genome shotgun (WGS) entry which is preliminary data.</text>
</comment>
<dbReference type="AlphaFoldDB" id="A0A1H2QWF0"/>
<sequence length="302" mass="34126">MRKIYILILIAIGLSSCTVEKTPFGNRLHFASRGELQEVTQIKENEHLISVESSGGEFLRGYNALAVKITTAQTFEKLNVEKVTLSITRTNERGKSSYIPYSQVLDNSEDSRIFKGFAVFDTPKKYSVLNATHTGIKTPWHLHLTYVIEGREYQAEKEITVWDTRNPNLNMTQFQGRDGKKYMIALTAPEIPKVALNDLSAGIWVQQPDSTYAVANHYLLELDPRMPGEDMGNHSSPDNQNLTQGADGFYHGKVNYTMTGYWTLNFILKDAQKRVIKGTEVPNTVKMGVFGEQSELHIDILF</sequence>
<proteinExistence type="predicted"/>
<keyword evidence="2" id="KW-1185">Reference proteome</keyword>
<protein>
    <recommendedName>
        <fullName evidence="3">YtkA-like</fullName>
    </recommendedName>
</protein>
<evidence type="ECO:0008006" key="3">
    <source>
        <dbReference type="Google" id="ProtNLM"/>
    </source>
</evidence>
<dbReference type="RefSeq" id="WP_016419567.1">
    <property type="nucleotide sequence ID" value="NZ_FNND01000001.1"/>
</dbReference>
<organism evidence="1 2">
    <name type="scientific">Capnocytophaga granulosa</name>
    <dbReference type="NCBI Taxonomy" id="45242"/>
    <lineage>
        <taxon>Bacteria</taxon>
        <taxon>Pseudomonadati</taxon>
        <taxon>Bacteroidota</taxon>
        <taxon>Flavobacteriia</taxon>
        <taxon>Flavobacteriales</taxon>
        <taxon>Flavobacteriaceae</taxon>
        <taxon>Capnocytophaga</taxon>
    </lineage>
</organism>
<dbReference type="EMBL" id="FNND01000001">
    <property type="protein sequence ID" value="SDW11506.1"/>
    <property type="molecule type" value="Genomic_DNA"/>
</dbReference>
<dbReference type="Proteomes" id="UP000182771">
    <property type="component" value="Unassembled WGS sequence"/>
</dbReference>
<reference evidence="1 2" key="1">
    <citation type="submission" date="2016-10" db="EMBL/GenBank/DDBJ databases">
        <authorList>
            <person name="Varghese N."/>
            <person name="Submissions S."/>
        </authorList>
    </citation>
    <scope>NUCLEOTIDE SEQUENCE [LARGE SCALE GENOMIC DNA]</scope>
    <source>
        <strain evidence="1 2">DSM 11449</strain>
    </source>
</reference>